<comment type="subcellular location">
    <subcellularLocation>
        <location evidence="2">Cytoplasm</location>
    </subcellularLocation>
    <subcellularLocation>
        <location evidence="1">Nucleus</location>
    </subcellularLocation>
</comment>
<evidence type="ECO:0000313" key="10">
    <source>
        <dbReference type="Proteomes" id="UP000275078"/>
    </source>
</evidence>
<keyword evidence="6" id="KW-0539">Nucleus</keyword>
<evidence type="ECO:0000256" key="3">
    <source>
        <dbReference type="ARBA" id="ARBA00008482"/>
    </source>
</evidence>
<proteinExistence type="inferred from homology"/>
<evidence type="ECO:0000256" key="4">
    <source>
        <dbReference type="ARBA" id="ARBA00022490"/>
    </source>
</evidence>
<reference evidence="9 10" key="1">
    <citation type="journal article" date="2018" name="Nat. Ecol. Evol.">
        <title>Pezizomycetes genomes reveal the molecular basis of ectomycorrhizal truffle lifestyle.</title>
        <authorList>
            <person name="Murat C."/>
            <person name="Payen T."/>
            <person name="Noel B."/>
            <person name="Kuo A."/>
            <person name="Morin E."/>
            <person name="Chen J."/>
            <person name="Kohler A."/>
            <person name="Krizsan K."/>
            <person name="Balestrini R."/>
            <person name="Da Silva C."/>
            <person name="Montanini B."/>
            <person name="Hainaut M."/>
            <person name="Levati E."/>
            <person name="Barry K.W."/>
            <person name="Belfiori B."/>
            <person name="Cichocki N."/>
            <person name="Clum A."/>
            <person name="Dockter R.B."/>
            <person name="Fauchery L."/>
            <person name="Guy J."/>
            <person name="Iotti M."/>
            <person name="Le Tacon F."/>
            <person name="Lindquist E.A."/>
            <person name="Lipzen A."/>
            <person name="Malagnac F."/>
            <person name="Mello A."/>
            <person name="Molinier V."/>
            <person name="Miyauchi S."/>
            <person name="Poulain J."/>
            <person name="Riccioni C."/>
            <person name="Rubini A."/>
            <person name="Sitrit Y."/>
            <person name="Splivallo R."/>
            <person name="Traeger S."/>
            <person name="Wang M."/>
            <person name="Zifcakova L."/>
            <person name="Wipf D."/>
            <person name="Zambonelli A."/>
            <person name="Paolocci F."/>
            <person name="Nowrousian M."/>
            <person name="Ottonello S."/>
            <person name="Baldrian P."/>
            <person name="Spatafora J.W."/>
            <person name="Henrissat B."/>
            <person name="Nagy L.G."/>
            <person name="Aury J.M."/>
            <person name="Wincker P."/>
            <person name="Grigoriev I.V."/>
            <person name="Bonfante P."/>
            <person name="Martin F.M."/>
        </authorList>
    </citation>
    <scope>NUCLEOTIDE SEQUENCE [LARGE SCALE GENOMIC DNA]</scope>
    <source>
        <strain evidence="9 10">RN42</strain>
    </source>
</reference>
<keyword evidence="10" id="KW-1185">Reference proteome</keyword>
<keyword evidence="5" id="KW-0736">Signalosome</keyword>
<dbReference type="InterPro" id="IPR000717">
    <property type="entry name" value="PCI_dom"/>
</dbReference>
<evidence type="ECO:0000256" key="1">
    <source>
        <dbReference type="ARBA" id="ARBA00004123"/>
    </source>
</evidence>
<dbReference type="PANTHER" id="PTHR15350:SF5">
    <property type="entry name" value="COP9 SIGNALOSOME COMPLEX SUBUNIT 7"/>
    <property type="match status" value="1"/>
</dbReference>
<feature type="domain" description="PCI" evidence="8">
    <location>
        <begin position="1"/>
        <end position="160"/>
    </location>
</feature>
<evidence type="ECO:0000256" key="7">
    <source>
        <dbReference type="SAM" id="MobiDB-lite"/>
    </source>
</evidence>
<dbReference type="STRING" id="1160509.A0A3N4HKZ7"/>
<evidence type="ECO:0000256" key="6">
    <source>
        <dbReference type="ARBA" id="ARBA00023242"/>
    </source>
</evidence>
<evidence type="ECO:0000313" key="9">
    <source>
        <dbReference type="EMBL" id="RPA72560.1"/>
    </source>
</evidence>
<dbReference type="InterPro" id="IPR041481">
    <property type="entry name" value="CSN7_helixI"/>
</dbReference>
<name>A0A3N4HKZ7_ASCIM</name>
<dbReference type="InterPro" id="IPR045237">
    <property type="entry name" value="COPS7/eIF3m"/>
</dbReference>
<gene>
    <name evidence="9" type="ORF">BJ508DRAFT_216938</name>
</gene>
<dbReference type="Pfam" id="PF18392">
    <property type="entry name" value="CSN7a_helixI"/>
    <property type="match status" value="1"/>
</dbReference>
<dbReference type="Proteomes" id="UP000275078">
    <property type="component" value="Unassembled WGS sequence"/>
</dbReference>
<feature type="compositionally biased region" description="Acidic residues" evidence="7">
    <location>
        <begin position="237"/>
        <end position="246"/>
    </location>
</feature>
<dbReference type="GO" id="GO:0005737">
    <property type="term" value="C:cytoplasm"/>
    <property type="evidence" value="ECO:0007669"/>
    <property type="project" value="UniProtKB-SubCell"/>
</dbReference>
<dbReference type="GO" id="GO:0010387">
    <property type="term" value="P:COP9 signalosome assembly"/>
    <property type="evidence" value="ECO:0007669"/>
    <property type="project" value="InterPro"/>
</dbReference>
<protein>
    <recommendedName>
        <fullName evidence="8">PCI domain-containing protein</fullName>
    </recommendedName>
</protein>
<feature type="compositionally biased region" description="Basic residues" evidence="7">
    <location>
        <begin position="251"/>
        <end position="263"/>
    </location>
</feature>
<dbReference type="Pfam" id="PF22061">
    <property type="entry name" value="CSN7_HB_subdom"/>
    <property type="match status" value="1"/>
</dbReference>
<dbReference type="SMART" id="SM00088">
    <property type="entry name" value="PINT"/>
    <property type="match status" value="1"/>
</dbReference>
<comment type="similarity">
    <text evidence="3">Belongs to the CSN7/EIF3M family. CSN7 subfamily.</text>
</comment>
<feature type="region of interest" description="Disordered" evidence="7">
    <location>
        <begin position="214"/>
        <end position="263"/>
    </location>
</feature>
<accession>A0A3N4HKZ7</accession>
<sequence>MAEQKSIAALQPHLALAKGQGPAACADIIMRATDAPGCYVFGELLDLPSIAALESHPEYAKYHKLLRIFAYGTYTDYLAHADSLPPLSPTQTTKLKQLTLVTLATHARTTPLTYTNLQSTLAIPTVRLLEDLVISTIYASLLTGKLDTLRQRVEVTSTFGRDIAPGDVDAMLETMENWGAQCEAVLGDIEAEIQRVFESAEKVKKEEAEYNKMVERKRDGSGGSIQSMLRGKRGGEEGGDEMEVDEELGRGGRRKRGGVVKKR</sequence>
<dbReference type="GO" id="GO:0008180">
    <property type="term" value="C:COP9 signalosome"/>
    <property type="evidence" value="ECO:0007669"/>
    <property type="project" value="UniProtKB-KW"/>
</dbReference>
<keyword evidence="4" id="KW-0963">Cytoplasm</keyword>
<evidence type="ECO:0000256" key="5">
    <source>
        <dbReference type="ARBA" id="ARBA00022790"/>
    </source>
</evidence>
<dbReference type="AlphaFoldDB" id="A0A3N4HKZ7"/>
<evidence type="ECO:0000259" key="8">
    <source>
        <dbReference type="PROSITE" id="PS50250"/>
    </source>
</evidence>
<dbReference type="OrthoDB" id="10265275at2759"/>
<dbReference type="PANTHER" id="PTHR15350">
    <property type="entry name" value="COP9 SIGNALOSOME COMPLEX SUBUNIT 7/DENDRITIC CELL PROTEIN GA17"/>
    <property type="match status" value="1"/>
</dbReference>
<organism evidence="9 10">
    <name type="scientific">Ascobolus immersus RN42</name>
    <dbReference type="NCBI Taxonomy" id="1160509"/>
    <lineage>
        <taxon>Eukaryota</taxon>
        <taxon>Fungi</taxon>
        <taxon>Dikarya</taxon>
        <taxon>Ascomycota</taxon>
        <taxon>Pezizomycotina</taxon>
        <taxon>Pezizomycetes</taxon>
        <taxon>Pezizales</taxon>
        <taxon>Ascobolaceae</taxon>
        <taxon>Ascobolus</taxon>
    </lineage>
</organism>
<dbReference type="PROSITE" id="PS50250">
    <property type="entry name" value="PCI"/>
    <property type="match status" value="1"/>
</dbReference>
<evidence type="ECO:0000256" key="2">
    <source>
        <dbReference type="ARBA" id="ARBA00004496"/>
    </source>
</evidence>
<dbReference type="EMBL" id="ML119856">
    <property type="protein sequence ID" value="RPA72560.1"/>
    <property type="molecule type" value="Genomic_DNA"/>
</dbReference>